<dbReference type="Proteomes" id="UP000632535">
    <property type="component" value="Unassembled WGS sequence"/>
</dbReference>
<organism evidence="4 5">
    <name type="scientific">Isoptericola cucumis</name>
    <dbReference type="NCBI Taxonomy" id="1776856"/>
    <lineage>
        <taxon>Bacteria</taxon>
        <taxon>Bacillati</taxon>
        <taxon>Actinomycetota</taxon>
        <taxon>Actinomycetes</taxon>
        <taxon>Micrococcales</taxon>
        <taxon>Promicromonosporaceae</taxon>
        <taxon>Isoptericola</taxon>
    </lineage>
</organism>
<name>A0ABQ2B5X6_9MICO</name>
<accession>A0ABQ2B5X6</accession>
<sequence>MTTPAAVGPALAALFSAATSYLPEVARAVLTDVPVDPDRETAHQWLLEELSRPEYAQSPSLLERLLTWFGDLFDGLPAFDGGRLPLAILLVLAVVVVALVAWRVAGPVRLSRRPRRSVTVLDDDSRTSAELRSAADAAAARGDWAAAVLDRFRAVVRGLEERVVLDERPGRTAQEAASAAGARLPSVAAGLHDGARRFDDICYGTLPAGPGDDAAMRELDAQVSAQRPPRPVVGAAAGGGTGDAEGGSAP</sequence>
<feature type="region of interest" description="Disordered" evidence="1">
    <location>
        <begin position="222"/>
        <end position="250"/>
    </location>
</feature>
<protein>
    <recommendedName>
        <fullName evidence="3">Protein-glutamine gamma-glutamyltransferase-like C-terminal domain-containing protein</fullName>
    </recommendedName>
</protein>
<keyword evidence="2" id="KW-1133">Transmembrane helix</keyword>
<keyword evidence="2" id="KW-0472">Membrane</keyword>
<gene>
    <name evidence="4" type="ORF">GCM10007368_22610</name>
</gene>
<keyword evidence="2" id="KW-0812">Transmembrane</keyword>
<evidence type="ECO:0000313" key="5">
    <source>
        <dbReference type="Proteomes" id="UP000632535"/>
    </source>
</evidence>
<evidence type="ECO:0000313" key="4">
    <source>
        <dbReference type="EMBL" id="GGI08728.1"/>
    </source>
</evidence>
<comment type="caution">
    <text evidence="4">The sequence shown here is derived from an EMBL/GenBank/DDBJ whole genome shotgun (WGS) entry which is preliminary data.</text>
</comment>
<keyword evidence="5" id="KW-1185">Reference proteome</keyword>
<reference evidence="5" key="1">
    <citation type="journal article" date="2019" name="Int. J. Syst. Evol. Microbiol.">
        <title>The Global Catalogue of Microorganisms (GCM) 10K type strain sequencing project: providing services to taxonomists for standard genome sequencing and annotation.</title>
        <authorList>
            <consortium name="The Broad Institute Genomics Platform"/>
            <consortium name="The Broad Institute Genome Sequencing Center for Infectious Disease"/>
            <person name="Wu L."/>
            <person name="Ma J."/>
        </authorList>
    </citation>
    <scope>NUCLEOTIDE SEQUENCE [LARGE SCALE GENOMIC DNA]</scope>
    <source>
        <strain evidence="5">CCM 8653</strain>
    </source>
</reference>
<dbReference type="InterPro" id="IPR025403">
    <property type="entry name" value="TgpA-like_C"/>
</dbReference>
<dbReference type="RefSeq" id="WP_229737932.1">
    <property type="nucleotide sequence ID" value="NZ_BMDG01000007.1"/>
</dbReference>
<feature type="transmembrane region" description="Helical" evidence="2">
    <location>
        <begin position="84"/>
        <end position="105"/>
    </location>
</feature>
<feature type="domain" description="Protein-glutamine gamma-glutamyltransferase-like C-terminal" evidence="3">
    <location>
        <begin position="151"/>
        <end position="220"/>
    </location>
</feature>
<proteinExistence type="predicted"/>
<evidence type="ECO:0000259" key="3">
    <source>
        <dbReference type="Pfam" id="PF13559"/>
    </source>
</evidence>
<dbReference type="EMBL" id="BMDG01000007">
    <property type="protein sequence ID" value="GGI08728.1"/>
    <property type="molecule type" value="Genomic_DNA"/>
</dbReference>
<feature type="compositionally biased region" description="Gly residues" evidence="1">
    <location>
        <begin position="236"/>
        <end position="250"/>
    </location>
</feature>
<evidence type="ECO:0000256" key="2">
    <source>
        <dbReference type="SAM" id="Phobius"/>
    </source>
</evidence>
<dbReference type="Pfam" id="PF13559">
    <property type="entry name" value="DUF4129"/>
    <property type="match status" value="1"/>
</dbReference>
<evidence type="ECO:0000256" key="1">
    <source>
        <dbReference type="SAM" id="MobiDB-lite"/>
    </source>
</evidence>